<reference evidence="1" key="1">
    <citation type="journal article" date="2020" name="Nature">
        <title>Giant virus diversity and host interactions through global metagenomics.</title>
        <authorList>
            <person name="Schulz F."/>
            <person name="Roux S."/>
            <person name="Paez-Espino D."/>
            <person name="Jungbluth S."/>
            <person name="Walsh D.A."/>
            <person name="Denef V.J."/>
            <person name="McMahon K.D."/>
            <person name="Konstantinidis K.T."/>
            <person name="Eloe-Fadrosh E.A."/>
            <person name="Kyrpides N.C."/>
            <person name="Woyke T."/>
        </authorList>
    </citation>
    <scope>NUCLEOTIDE SEQUENCE</scope>
    <source>
        <strain evidence="1">GVMAG-M-3300009159-65</strain>
    </source>
</reference>
<accession>A0A6C0ETU7</accession>
<dbReference type="EMBL" id="MN738931">
    <property type="protein sequence ID" value="QHT32101.1"/>
    <property type="molecule type" value="Genomic_DNA"/>
</dbReference>
<dbReference type="SUPFAM" id="SSF53335">
    <property type="entry name" value="S-adenosyl-L-methionine-dependent methyltransferases"/>
    <property type="match status" value="1"/>
</dbReference>
<dbReference type="AlphaFoldDB" id="A0A6C0ETU7"/>
<dbReference type="Pfam" id="PF13489">
    <property type="entry name" value="Methyltransf_23"/>
    <property type="match status" value="1"/>
</dbReference>
<dbReference type="Gene3D" id="3.40.50.150">
    <property type="entry name" value="Vaccinia Virus protein VP39"/>
    <property type="match status" value="1"/>
</dbReference>
<evidence type="ECO:0008006" key="2">
    <source>
        <dbReference type="Google" id="ProtNLM"/>
    </source>
</evidence>
<dbReference type="InterPro" id="IPR029063">
    <property type="entry name" value="SAM-dependent_MTases_sf"/>
</dbReference>
<organism evidence="1">
    <name type="scientific">viral metagenome</name>
    <dbReference type="NCBI Taxonomy" id="1070528"/>
    <lineage>
        <taxon>unclassified sequences</taxon>
        <taxon>metagenomes</taxon>
        <taxon>organismal metagenomes</taxon>
    </lineage>
</organism>
<proteinExistence type="predicted"/>
<protein>
    <recommendedName>
        <fullName evidence="2">Methyltransferase type 11 domain-containing protein</fullName>
    </recommendedName>
</protein>
<evidence type="ECO:0000313" key="1">
    <source>
        <dbReference type="EMBL" id="QHT32101.1"/>
    </source>
</evidence>
<name>A0A6C0ETU7_9ZZZZ</name>
<sequence length="205" mass="24105">MHKEAIHFIRVNSLLFLEYFENKIVLDVGGGDINGNNKLFFKNCEYNSNDVCESPNVNCVCRTKDLPFNNHFDTIISTECFEHDPEYKESFKKIYDLLKPSGLFIFTCASTGRPEHGTRNSKPHQSYGTINNIEDMRDYYKNLTVNDLNEVLPLNESFILWKSYYNNFSHDLYFFGIKKGINDEENKIKYKDIQYFEKHVTETTI</sequence>